<organism evidence="3 4">
    <name type="scientific">Candidatus Nitrosocosmicus franklandianus</name>
    <dbReference type="NCBI Taxonomy" id="1798806"/>
    <lineage>
        <taxon>Archaea</taxon>
        <taxon>Nitrososphaerota</taxon>
        <taxon>Nitrososphaeria</taxon>
        <taxon>Nitrososphaerales</taxon>
        <taxon>Nitrososphaeraceae</taxon>
        <taxon>Candidatus Nitrosocosmicus</taxon>
    </lineage>
</organism>
<keyword evidence="4" id="KW-1185">Reference proteome</keyword>
<evidence type="ECO:0000313" key="3">
    <source>
        <dbReference type="EMBL" id="VFJ14717.1"/>
    </source>
</evidence>
<evidence type="ECO:0000259" key="2">
    <source>
        <dbReference type="Pfam" id="PF00582"/>
    </source>
</evidence>
<name>A0A484IDA9_9ARCH</name>
<dbReference type="CDD" id="cd00293">
    <property type="entry name" value="USP-like"/>
    <property type="match status" value="1"/>
</dbReference>
<feature type="domain" description="UspA" evidence="2">
    <location>
        <begin position="7"/>
        <end position="156"/>
    </location>
</feature>
<gene>
    <name evidence="3" type="ORF">NFRAN_2395</name>
</gene>
<dbReference type="PANTHER" id="PTHR46268">
    <property type="entry name" value="STRESS RESPONSE PROTEIN NHAX"/>
    <property type="match status" value="1"/>
</dbReference>
<reference evidence="3 4" key="1">
    <citation type="submission" date="2019-02" db="EMBL/GenBank/DDBJ databases">
        <authorList>
            <person name="Lehtovirta-Morley E L."/>
        </authorList>
    </citation>
    <scope>NUCLEOTIDE SEQUENCE [LARGE SCALE GENOMIC DNA]</scope>
    <source>
        <strain evidence="3">NFRAN1</strain>
    </source>
</reference>
<dbReference type="PANTHER" id="PTHR46268:SF6">
    <property type="entry name" value="UNIVERSAL STRESS PROTEIN UP12"/>
    <property type="match status" value="1"/>
</dbReference>
<dbReference type="Pfam" id="PF00582">
    <property type="entry name" value="Usp"/>
    <property type="match status" value="1"/>
</dbReference>
<dbReference type="InterPro" id="IPR006015">
    <property type="entry name" value="Universal_stress_UspA"/>
</dbReference>
<dbReference type="KEGG" id="nfn:NFRAN_2395"/>
<dbReference type="RefSeq" id="WP_134484848.1">
    <property type="nucleotide sequence ID" value="NZ_LR216287.1"/>
</dbReference>
<dbReference type="InterPro" id="IPR014729">
    <property type="entry name" value="Rossmann-like_a/b/a_fold"/>
</dbReference>
<dbReference type="OrthoDB" id="105697at2157"/>
<evidence type="ECO:0000256" key="1">
    <source>
        <dbReference type="ARBA" id="ARBA00008791"/>
    </source>
</evidence>
<sequence length="156" mass="17475">MNDSKTNILIPFDATELSVKALDKAKEIAVNQNSNIIVLYVIDDTSFYPKEIAKFISNMDNFDKLRHNYEKSIREGAEIMIKKQIDSLVKEGIMAKSIIRVGHPADEILTVSKEENVSMIVIGSSGSLRKRHDRKGIGSVSRWISEVATCPVVLVR</sequence>
<protein>
    <submittedName>
        <fullName evidence="3">Universal stress protein family protein</fullName>
    </submittedName>
</protein>
<dbReference type="InterPro" id="IPR006016">
    <property type="entry name" value="UspA"/>
</dbReference>
<dbReference type="SUPFAM" id="SSF52402">
    <property type="entry name" value="Adenine nucleotide alpha hydrolases-like"/>
    <property type="match status" value="1"/>
</dbReference>
<dbReference type="PRINTS" id="PR01438">
    <property type="entry name" value="UNVRSLSTRESS"/>
</dbReference>
<dbReference type="Proteomes" id="UP000294299">
    <property type="component" value="Chromosome NFRAN"/>
</dbReference>
<dbReference type="AlphaFoldDB" id="A0A484IDA9"/>
<accession>A0A484IDA9</accession>
<evidence type="ECO:0000313" key="4">
    <source>
        <dbReference type="Proteomes" id="UP000294299"/>
    </source>
</evidence>
<proteinExistence type="inferred from homology"/>
<comment type="similarity">
    <text evidence="1">Belongs to the universal stress protein A family.</text>
</comment>
<dbReference type="GeneID" id="39421606"/>
<dbReference type="EMBL" id="LR216287">
    <property type="protein sequence ID" value="VFJ14717.1"/>
    <property type="molecule type" value="Genomic_DNA"/>
</dbReference>
<dbReference type="Gene3D" id="3.40.50.620">
    <property type="entry name" value="HUPs"/>
    <property type="match status" value="1"/>
</dbReference>